<dbReference type="PANTHER" id="PTHR30520">
    <property type="entry name" value="FORMATE TRANSPORTER-RELATED"/>
    <property type="match status" value="1"/>
</dbReference>
<dbReference type="AlphaFoldDB" id="A0A0B7GRN0"/>
<protein>
    <submittedName>
        <fullName evidence="7">Formate/nitrite transporter</fullName>
    </submittedName>
</protein>
<feature type="transmembrane region" description="Helical" evidence="6">
    <location>
        <begin position="223"/>
        <end position="248"/>
    </location>
</feature>
<dbReference type="PANTHER" id="PTHR30520:SF8">
    <property type="entry name" value="NITRITE TRANSPORTER NIRC"/>
    <property type="match status" value="1"/>
</dbReference>
<dbReference type="EMBL" id="CDNC01000006">
    <property type="protein sequence ID" value="CEM61088.1"/>
    <property type="molecule type" value="Genomic_DNA"/>
</dbReference>
<evidence type="ECO:0000256" key="6">
    <source>
        <dbReference type="SAM" id="Phobius"/>
    </source>
</evidence>
<keyword evidence="8" id="KW-1185">Reference proteome</keyword>
<feature type="transmembrane region" description="Helical" evidence="6">
    <location>
        <begin position="27"/>
        <end position="53"/>
    </location>
</feature>
<evidence type="ECO:0000256" key="3">
    <source>
        <dbReference type="ARBA" id="ARBA00022989"/>
    </source>
</evidence>
<reference evidence="8" key="1">
    <citation type="submission" date="2015-01" db="EMBL/GenBank/DDBJ databases">
        <authorList>
            <person name="Manzoor Shahid"/>
            <person name="Zubair Saima"/>
        </authorList>
    </citation>
    <scope>NUCLEOTIDE SEQUENCE [LARGE SCALE GENOMIC DNA]</scope>
    <source>
        <strain evidence="8">V1</strain>
    </source>
</reference>
<dbReference type="GO" id="GO:0015499">
    <property type="term" value="F:formate transmembrane transporter activity"/>
    <property type="evidence" value="ECO:0007669"/>
    <property type="project" value="TreeGrafter"/>
</dbReference>
<name>A0A0B7GRN0_TREPH</name>
<keyword evidence="4 6" id="KW-0472">Membrane</keyword>
<dbReference type="Proteomes" id="UP000042527">
    <property type="component" value="Unassembled WGS sequence"/>
</dbReference>
<proteinExistence type="inferred from homology"/>
<comment type="similarity">
    <text evidence="5">Belongs to the FNT transporter (TC 1.A.16) family.</text>
</comment>
<feature type="transmembrane region" description="Helical" evidence="6">
    <location>
        <begin position="65"/>
        <end position="89"/>
    </location>
</feature>
<feature type="transmembrane region" description="Helical" evidence="6">
    <location>
        <begin position="150"/>
        <end position="171"/>
    </location>
</feature>
<evidence type="ECO:0000256" key="5">
    <source>
        <dbReference type="ARBA" id="ARBA00049660"/>
    </source>
</evidence>
<dbReference type="PROSITE" id="PS01005">
    <property type="entry name" value="FORMATE_NITRITE_TP_1"/>
    <property type="match status" value="1"/>
</dbReference>
<organism evidence="7 8">
    <name type="scientific">Treponema phagedenis</name>
    <dbReference type="NCBI Taxonomy" id="162"/>
    <lineage>
        <taxon>Bacteria</taxon>
        <taxon>Pseudomonadati</taxon>
        <taxon>Spirochaetota</taxon>
        <taxon>Spirochaetia</taxon>
        <taxon>Spirochaetales</taxon>
        <taxon>Treponemataceae</taxon>
        <taxon>Treponema</taxon>
    </lineage>
</organism>
<dbReference type="InterPro" id="IPR000292">
    <property type="entry name" value="For/NO2_transpt"/>
</dbReference>
<gene>
    <name evidence="7" type="primary">fnt</name>
    <name evidence="7" type="ORF">TPHV1_140036</name>
</gene>
<dbReference type="InterPro" id="IPR024002">
    <property type="entry name" value="For/NO2_transpt_CS"/>
</dbReference>
<dbReference type="GeneID" id="57751855"/>
<dbReference type="InterPro" id="IPR023271">
    <property type="entry name" value="Aquaporin-like"/>
</dbReference>
<accession>A0A0B7GRN0</accession>
<dbReference type="GO" id="GO:0005886">
    <property type="term" value="C:plasma membrane"/>
    <property type="evidence" value="ECO:0007669"/>
    <property type="project" value="TreeGrafter"/>
</dbReference>
<dbReference type="Gene3D" id="1.20.1080.10">
    <property type="entry name" value="Glycerol uptake facilitator protein"/>
    <property type="match status" value="1"/>
</dbReference>
<keyword evidence="3 6" id="KW-1133">Transmembrane helix</keyword>
<dbReference type="Pfam" id="PF01226">
    <property type="entry name" value="Form_Nir_trans"/>
    <property type="match status" value="1"/>
</dbReference>
<evidence type="ECO:0000313" key="7">
    <source>
        <dbReference type="EMBL" id="CEM61088.1"/>
    </source>
</evidence>
<evidence type="ECO:0000313" key="8">
    <source>
        <dbReference type="Proteomes" id="UP000042527"/>
    </source>
</evidence>
<keyword evidence="2 6" id="KW-0812">Transmembrane</keyword>
<evidence type="ECO:0000256" key="1">
    <source>
        <dbReference type="ARBA" id="ARBA00004141"/>
    </source>
</evidence>
<dbReference type="PROSITE" id="PS01006">
    <property type="entry name" value="FORMATE_NITRITE_TP_2"/>
    <property type="match status" value="1"/>
</dbReference>
<feature type="transmembrane region" description="Helical" evidence="6">
    <location>
        <begin position="183"/>
        <end position="203"/>
    </location>
</feature>
<dbReference type="RefSeq" id="WP_044634431.1">
    <property type="nucleotide sequence ID" value="NZ_CDNC01000006.1"/>
</dbReference>
<sequence length="251" mass="27068">MYKEVLENLTHSSGIKFSMYKNSKRKYTVSSAMAGFYIGIGILIMGLSIAIFGRYGTGVDSLVNGFVFTLALSLVMMAGGDLFTGNILVHSQGALNKEITALDAVSVCTYSWFGNFIGALLLSLLFFATGIKDLPIGEALAHLAVKKGSYAPQVIFFKGILCNVLVCLAVLCCYKLKSESAKLIMIFWCILPFISLGFEHSVANMTVFSLGLMLSKEVTFSMAATNLIFATLGNIAGGLLVSFSYFIIGKE</sequence>
<evidence type="ECO:0000256" key="4">
    <source>
        <dbReference type="ARBA" id="ARBA00023136"/>
    </source>
</evidence>
<dbReference type="OrthoDB" id="9786493at2"/>
<comment type="subcellular location">
    <subcellularLocation>
        <location evidence="1">Membrane</location>
        <topology evidence="1">Multi-pass membrane protein</topology>
    </subcellularLocation>
</comment>
<feature type="transmembrane region" description="Helical" evidence="6">
    <location>
        <begin position="110"/>
        <end position="130"/>
    </location>
</feature>
<evidence type="ECO:0000256" key="2">
    <source>
        <dbReference type="ARBA" id="ARBA00022692"/>
    </source>
</evidence>